<dbReference type="PANTHER" id="PTHR43694:SF1">
    <property type="entry name" value="RIBONUCLEASE J"/>
    <property type="match status" value="1"/>
</dbReference>
<dbReference type="InterPro" id="IPR041636">
    <property type="entry name" value="RNase_J_C"/>
</dbReference>
<feature type="domain" description="Metallo-beta-lactamase" evidence="7">
    <location>
        <begin position="21"/>
        <end position="220"/>
    </location>
</feature>
<gene>
    <name evidence="8" type="ORF">J1C56_10955</name>
</gene>
<evidence type="ECO:0000256" key="2">
    <source>
        <dbReference type="ARBA" id="ARBA00022723"/>
    </source>
</evidence>
<dbReference type="AlphaFoldDB" id="A0A9X1AAE8"/>
<accession>A0A9X1AAE8</accession>
<keyword evidence="1" id="KW-0540">Nuclease</keyword>
<evidence type="ECO:0000256" key="4">
    <source>
        <dbReference type="ARBA" id="ARBA00022833"/>
    </source>
</evidence>
<dbReference type="Pfam" id="PF12706">
    <property type="entry name" value="Lactamase_B_2"/>
    <property type="match status" value="1"/>
</dbReference>
<evidence type="ECO:0000256" key="1">
    <source>
        <dbReference type="ARBA" id="ARBA00022722"/>
    </source>
</evidence>
<dbReference type="Pfam" id="PF07521">
    <property type="entry name" value="RMMBL"/>
    <property type="match status" value="1"/>
</dbReference>
<protein>
    <submittedName>
        <fullName evidence="8">Ribonuclease J</fullName>
    </submittedName>
</protein>
<proteinExistence type="predicted"/>
<dbReference type="Gene3D" id="3.10.20.580">
    <property type="match status" value="1"/>
</dbReference>
<reference evidence="8" key="2">
    <citation type="submission" date="2021-03" db="EMBL/GenBank/DDBJ databases">
        <authorList>
            <person name="Artuso I."/>
            <person name="Turrini P."/>
            <person name="Pirolo M."/>
            <person name="Lugli G.A."/>
            <person name="Ventura M."/>
            <person name="Visca P."/>
        </authorList>
    </citation>
    <scope>NUCLEOTIDE SEQUENCE</scope>
    <source>
        <strain evidence="8">LMG 26462</strain>
    </source>
</reference>
<keyword evidence="9" id="KW-1185">Reference proteome</keyword>
<dbReference type="InterPro" id="IPR055132">
    <property type="entry name" value="RNase_J_b_CASP"/>
</dbReference>
<dbReference type="SMART" id="SM00849">
    <property type="entry name" value="Lactamase_B"/>
    <property type="match status" value="1"/>
</dbReference>
<keyword evidence="4" id="KW-0862">Zinc</keyword>
<dbReference type="CDD" id="cd07714">
    <property type="entry name" value="RNaseJ_MBL-fold"/>
    <property type="match status" value="1"/>
</dbReference>
<evidence type="ECO:0000313" key="9">
    <source>
        <dbReference type="Proteomes" id="UP001138921"/>
    </source>
</evidence>
<dbReference type="Gene3D" id="3.40.50.10710">
    <property type="entry name" value="Metallo-hydrolase/oxidoreductase"/>
    <property type="match status" value="1"/>
</dbReference>
<dbReference type="PANTHER" id="PTHR43694">
    <property type="entry name" value="RIBONUCLEASE J"/>
    <property type="match status" value="1"/>
</dbReference>
<evidence type="ECO:0000256" key="3">
    <source>
        <dbReference type="ARBA" id="ARBA00022801"/>
    </source>
</evidence>
<evidence type="ECO:0000256" key="5">
    <source>
        <dbReference type="ARBA" id="ARBA00022839"/>
    </source>
</evidence>
<keyword evidence="5" id="KW-0269">Exonuclease</keyword>
<reference evidence="8" key="1">
    <citation type="journal article" date="2021" name="Microorganisms">
        <title>Phylogenomic Reconstruction and Metabolic Potential of the Genus Aminobacter.</title>
        <authorList>
            <person name="Artuso I."/>
            <person name="Turrini P."/>
            <person name="Pirolo M."/>
            <person name="Lugli G.A."/>
            <person name="Ventura M."/>
            <person name="Visca P."/>
        </authorList>
    </citation>
    <scope>NUCLEOTIDE SEQUENCE</scope>
    <source>
        <strain evidence="8">LMG 26462</strain>
    </source>
</reference>
<dbReference type="Pfam" id="PF17770">
    <property type="entry name" value="RNase_J_C"/>
    <property type="match status" value="1"/>
</dbReference>
<dbReference type="SUPFAM" id="SSF56281">
    <property type="entry name" value="Metallo-hydrolase/oxidoreductase"/>
    <property type="match status" value="1"/>
</dbReference>
<evidence type="ECO:0000259" key="7">
    <source>
        <dbReference type="SMART" id="SM00849"/>
    </source>
</evidence>
<keyword evidence="2" id="KW-0479">Metal-binding</keyword>
<dbReference type="InterPro" id="IPR042173">
    <property type="entry name" value="RNase_J_2"/>
</dbReference>
<organism evidence="8 9">
    <name type="scientific">Aminobacter anthyllidis</name>
    <dbReference type="NCBI Taxonomy" id="1035067"/>
    <lineage>
        <taxon>Bacteria</taxon>
        <taxon>Pseudomonadati</taxon>
        <taxon>Pseudomonadota</taxon>
        <taxon>Alphaproteobacteria</taxon>
        <taxon>Hyphomicrobiales</taxon>
        <taxon>Phyllobacteriaceae</taxon>
        <taxon>Aminobacter</taxon>
    </lineage>
</organism>
<dbReference type="RefSeq" id="WP_214388928.1">
    <property type="nucleotide sequence ID" value="NZ_JAFLWW010000003.1"/>
</dbReference>
<sequence>MAKAEKAELVFVPLGGVGEIGMNFALYGFGPANAREWIIIDVGVTFPDATLPGVDLVLPDTRFIEEDLKNLRGIIITHAHEDHYGALHDTWPKLKAPVWMTPFAAGLLEAKRQSEQGAPKIPVTIYRAGEKFTVGPFEIEAIAVSHSIPEPVSLAITSPAGTVIHTGDWKIDPAPEIGPMTDEARFRAYGDKGVLALVCDSTNALREGDSPSEQQVGQGLRKVIEEAKGRVAVTTFSSNVGRIRSIAEAARDAGRQVLVMGRSLKRVIDVSSELGYMDGLPEFVSEEDYGYIPRENLVVICTGSQGEPRAALAKLARDEMKSVALSPGDTVVFSSRTIPGNEKAILEIKNQLIDQGIKIIEDGDALVHVSGHPRRSELKRMYEWVRPRIGVPVHGEAAHLVGQGSLMSLSGIPEVAQIRDGDMLRLWPGAAEIIDQVPFGRVYKDGKLIGSDEAMGIRDRRKLSFAGHVAVNVVLDDKYELAGDPDLVAIGVAETDAGGEDLEELMLDAAIGAVDSIPRARRKDLDLVQEAVRRAVRGAANEAWGKKPLVTVFVTR</sequence>
<evidence type="ECO:0000313" key="8">
    <source>
        <dbReference type="EMBL" id="MBT1156110.1"/>
    </source>
</evidence>
<keyword evidence="6" id="KW-0694">RNA-binding</keyword>
<dbReference type="GO" id="GO:0046872">
    <property type="term" value="F:metal ion binding"/>
    <property type="evidence" value="ECO:0007669"/>
    <property type="project" value="UniProtKB-KW"/>
</dbReference>
<dbReference type="Gene3D" id="3.60.15.10">
    <property type="entry name" value="Ribonuclease Z/Hydroxyacylglutathione hydrolase-like"/>
    <property type="match status" value="1"/>
</dbReference>
<dbReference type="GO" id="GO:0004527">
    <property type="term" value="F:exonuclease activity"/>
    <property type="evidence" value="ECO:0007669"/>
    <property type="project" value="UniProtKB-KW"/>
</dbReference>
<evidence type="ECO:0000256" key="6">
    <source>
        <dbReference type="ARBA" id="ARBA00022884"/>
    </source>
</evidence>
<name>A0A9X1AAE8_9HYPH</name>
<dbReference type="GO" id="GO:0003723">
    <property type="term" value="F:RNA binding"/>
    <property type="evidence" value="ECO:0007669"/>
    <property type="project" value="UniProtKB-KW"/>
</dbReference>
<dbReference type="EMBL" id="JAFLWW010000003">
    <property type="protein sequence ID" value="MBT1156110.1"/>
    <property type="molecule type" value="Genomic_DNA"/>
</dbReference>
<dbReference type="Proteomes" id="UP001138921">
    <property type="component" value="Unassembled WGS sequence"/>
</dbReference>
<dbReference type="InterPro" id="IPR036866">
    <property type="entry name" value="RibonucZ/Hydroxyglut_hydro"/>
</dbReference>
<dbReference type="InterPro" id="IPR011108">
    <property type="entry name" value="RMMBL"/>
</dbReference>
<comment type="caution">
    <text evidence="8">The sequence shown here is derived from an EMBL/GenBank/DDBJ whole genome shotgun (WGS) entry which is preliminary data.</text>
</comment>
<dbReference type="InterPro" id="IPR001279">
    <property type="entry name" value="Metallo-B-lactamas"/>
</dbReference>
<dbReference type="Pfam" id="PF22505">
    <property type="entry name" value="RNase_J_b_CASP"/>
    <property type="match status" value="1"/>
</dbReference>
<keyword evidence="3" id="KW-0378">Hydrolase</keyword>